<keyword evidence="2" id="KW-1185">Reference proteome</keyword>
<comment type="caution">
    <text evidence="1">The sequence shown here is derived from an EMBL/GenBank/DDBJ whole genome shotgun (WGS) entry which is preliminary data.</text>
</comment>
<dbReference type="EMBL" id="JBJVNE010000554">
    <property type="protein sequence ID" value="MFM9653900.1"/>
    <property type="molecule type" value="Genomic_DNA"/>
</dbReference>
<dbReference type="Proteomes" id="UP001631993">
    <property type="component" value="Unassembled WGS sequence"/>
</dbReference>
<name>A0ABW9IZP7_STRGJ</name>
<accession>A0ABW9IZP7</accession>
<evidence type="ECO:0000313" key="2">
    <source>
        <dbReference type="Proteomes" id="UP001631993"/>
    </source>
</evidence>
<dbReference type="RefSeq" id="WP_409098139.1">
    <property type="nucleotide sequence ID" value="NZ_JBJVNE010000554.1"/>
</dbReference>
<organism evidence="1 2">
    <name type="scientific">Streptomyces galilaeus</name>
    <dbReference type="NCBI Taxonomy" id="33899"/>
    <lineage>
        <taxon>Bacteria</taxon>
        <taxon>Bacillati</taxon>
        <taxon>Actinomycetota</taxon>
        <taxon>Actinomycetes</taxon>
        <taxon>Kitasatosporales</taxon>
        <taxon>Streptomycetaceae</taxon>
        <taxon>Streptomyces</taxon>
    </lineage>
</organism>
<evidence type="ECO:0000313" key="1">
    <source>
        <dbReference type="EMBL" id="MFM9653900.1"/>
    </source>
</evidence>
<protein>
    <submittedName>
        <fullName evidence="1">Uncharacterized protein</fullName>
    </submittedName>
</protein>
<sequence length="85" mass="9771">RSTLYENRGTAEQKVILTDSNENDPRHFDFYLEFKDNKKKGWFNSRGYSQNLLHGYPPILSYVVPLEDDSGALVGMLTLDFGVLQ</sequence>
<proteinExistence type="predicted"/>
<feature type="non-terminal residue" evidence="1">
    <location>
        <position position="85"/>
    </location>
</feature>
<feature type="non-terminal residue" evidence="1">
    <location>
        <position position="1"/>
    </location>
</feature>
<reference evidence="1 2" key="1">
    <citation type="submission" date="2024-12" db="EMBL/GenBank/DDBJ databases">
        <title>Forecasting of Potato common scab and diversities of Pathogenic streptomyces spp. in china.</title>
        <authorList>
            <person name="Handique U."/>
            <person name="Wu J."/>
        </authorList>
    </citation>
    <scope>NUCLEOTIDE SEQUENCE [LARGE SCALE GENOMIC DNA]</scope>
    <source>
        <strain evidence="1 2">ZRIMU1585</strain>
    </source>
</reference>
<gene>
    <name evidence="1" type="ORF">ACKI1S_48985</name>
</gene>